<dbReference type="InterPro" id="IPR029063">
    <property type="entry name" value="SAM-dependent_MTases_sf"/>
</dbReference>
<evidence type="ECO:0000256" key="1">
    <source>
        <dbReference type="SAM" id="Coils"/>
    </source>
</evidence>
<proteinExistence type="predicted"/>
<gene>
    <name evidence="2" type="ORF">KAJ71_22765</name>
</gene>
<dbReference type="Proteomes" id="UP001165275">
    <property type="component" value="Unassembled WGS sequence"/>
</dbReference>
<dbReference type="CDD" id="cd02440">
    <property type="entry name" value="AdoMet_MTases"/>
    <property type="match status" value="1"/>
</dbReference>
<protein>
    <submittedName>
        <fullName evidence="2">Methyltransferase domain-containing protein</fullName>
    </submittedName>
</protein>
<feature type="coiled-coil region" evidence="1">
    <location>
        <begin position="296"/>
        <end position="323"/>
    </location>
</feature>
<dbReference type="RefSeq" id="WP_248947745.1">
    <property type="nucleotide sequence ID" value="NZ_CBCSGY010000097.1"/>
</dbReference>
<dbReference type="Pfam" id="PF13489">
    <property type="entry name" value="Methyltransf_23"/>
    <property type="match status" value="1"/>
</dbReference>
<dbReference type="SUPFAM" id="SSF53335">
    <property type="entry name" value="S-adenosyl-L-methionine-dependent methyltransferases"/>
    <property type="match status" value="1"/>
</dbReference>
<dbReference type="Gene3D" id="3.40.50.150">
    <property type="entry name" value="Vaccinia Virus protein VP39"/>
    <property type="match status" value="1"/>
</dbReference>
<name>A0ABT0KIG4_9GAMM</name>
<keyword evidence="2" id="KW-0808">Transferase</keyword>
<dbReference type="PANTHER" id="PTHR43861">
    <property type="entry name" value="TRANS-ACONITATE 2-METHYLTRANSFERASE-RELATED"/>
    <property type="match status" value="1"/>
</dbReference>
<comment type="caution">
    <text evidence="2">The sequence shown here is derived from an EMBL/GenBank/DDBJ whole genome shotgun (WGS) entry which is preliminary data.</text>
</comment>
<keyword evidence="1" id="KW-0175">Coiled coil</keyword>
<dbReference type="GO" id="GO:0008168">
    <property type="term" value="F:methyltransferase activity"/>
    <property type="evidence" value="ECO:0007669"/>
    <property type="project" value="UniProtKB-KW"/>
</dbReference>
<dbReference type="EMBL" id="JAGQDC010000035">
    <property type="protein sequence ID" value="MCL1031820.1"/>
    <property type="molecule type" value="Genomic_DNA"/>
</dbReference>
<evidence type="ECO:0000313" key="3">
    <source>
        <dbReference type="Proteomes" id="UP001165275"/>
    </source>
</evidence>
<keyword evidence="3" id="KW-1185">Reference proteome</keyword>
<keyword evidence="2" id="KW-0489">Methyltransferase</keyword>
<dbReference type="GO" id="GO:0032259">
    <property type="term" value="P:methylation"/>
    <property type="evidence" value="ECO:0007669"/>
    <property type="project" value="UniProtKB-KW"/>
</dbReference>
<evidence type="ECO:0000313" key="2">
    <source>
        <dbReference type="EMBL" id="MCL1031820.1"/>
    </source>
</evidence>
<reference evidence="2" key="1">
    <citation type="submission" date="2021-04" db="EMBL/GenBank/DDBJ databases">
        <title>Genome sequence of Serratia sp. arafor3.</title>
        <authorList>
            <person name="Besaury L."/>
        </authorList>
    </citation>
    <scope>NUCLEOTIDE SEQUENCE</scope>
    <source>
        <strain evidence="2">Arafor3</strain>
    </source>
</reference>
<accession>A0ABT0KIG4</accession>
<organism evidence="2 3">
    <name type="scientific">Serratia silvae</name>
    <dbReference type="NCBI Taxonomy" id="2824122"/>
    <lineage>
        <taxon>Bacteria</taxon>
        <taxon>Pseudomonadati</taxon>
        <taxon>Pseudomonadota</taxon>
        <taxon>Gammaproteobacteria</taxon>
        <taxon>Enterobacterales</taxon>
        <taxon>Yersiniaceae</taxon>
        <taxon>Serratia</taxon>
    </lineage>
</organism>
<sequence>MKDSFYSSFENKHRGSRESIKERLNAYMPFVLPFKDIYPDDAIIDLGCGRGEWLQLMQELGFEGKGIDLDEGMLSYCHDLELNVEKGDVISYLENIPDMSVPIVSSFHLIEHIGFDNVKRLVEESFRILKPGGLLIMETPNPENIIVSTNNFYLDPTHVTPIPSLLLSFLTEHQGFERTKILRLQENKDLNDKEDIQLIDVLGGVSPDYCVVAQKKGDSEILNALDTAFSQTYGIGLQDLSTKYHKYIEASFLKRDERISSLDDTLKELSLSRSDLSDDKINHLESEFNKLSEKFLSYVENENSELKAKVSELEGQLRTEQKNHSDTKNLLSLVYSSTSWKLTSPVRALSRVLRWIVRPTKMNGFKSLPSRIMTFFKRKLVSLAKRVISFLNTKPKLKSILLGLINKFGLYSFAKRVYYKSNSRHVSYDIQNHNSDSESELSPKARAIYHALNKASLNDELRNR</sequence>